<dbReference type="PIR" id="T24159">
    <property type="entry name" value="T24159"/>
</dbReference>
<keyword evidence="1" id="KW-0812">Transmembrane</keyword>
<dbReference type="Bgee" id="WBGene00011229">
    <property type="expression patterns" value="Expressed in embryo and 4 other cell types or tissues"/>
</dbReference>
<dbReference type="STRING" id="6239.R11.4.1"/>
<dbReference type="HOGENOM" id="CLU_203423_0_0_1"/>
<dbReference type="OrthoDB" id="10516763at2759"/>
<dbReference type="SMR" id="O62344"/>
<dbReference type="FunCoup" id="O62344">
    <property type="interactions" value="852"/>
</dbReference>
<keyword evidence="1" id="KW-1133">Transmembrane helix</keyword>
<evidence type="ECO:0000256" key="1">
    <source>
        <dbReference type="SAM" id="Phobius"/>
    </source>
</evidence>
<dbReference type="GeneID" id="181693"/>
<evidence type="ECO:0000313" key="4">
    <source>
        <dbReference type="WormBase" id="R11.4"/>
    </source>
</evidence>
<dbReference type="KEGG" id="cel:CELE_R11.4"/>
<dbReference type="RefSeq" id="NP_510640.1">
    <property type="nucleotide sequence ID" value="NM_078239.5"/>
</dbReference>
<dbReference type="AGR" id="WB:WBGene00011229"/>
<dbReference type="EMBL" id="BX284606">
    <property type="protein sequence ID" value="CAB04648.1"/>
    <property type="molecule type" value="Genomic_DNA"/>
</dbReference>
<evidence type="ECO:0000313" key="3">
    <source>
        <dbReference type="Proteomes" id="UP000001940"/>
    </source>
</evidence>
<gene>
    <name evidence="2" type="ORF">CELE_R11.4</name>
    <name evidence="2 4" type="ORF">R11.4</name>
</gene>
<evidence type="ECO:0000313" key="2">
    <source>
        <dbReference type="EMBL" id="CAB04648.1"/>
    </source>
</evidence>
<dbReference type="Proteomes" id="UP000001940">
    <property type="component" value="Chromosome X"/>
</dbReference>
<feature type="transmembrane region" description="Helical" evidence="1">
    <location>
        <begin position="44"/>
        <end position="62"/>
    </location>
</feature>
<protein>
    <submittedName>
        <fullName evidence="2">Cytochrome C oxidase subunit II</fullName>
    </submittedName>
</protein>
<proteinExistence type="predicted"/>
<keyword evidence="1" id="KW-0472">Membrane</keyword>
<accession>O62344</accession>
<organism evidence="2 3">
    <name type="scientific">Caenorhabditis elegans</name>
    <dbReference type="NCBI Taxonomy" id="6239"/>
    <lineage>
        <taxon>Eukaryota</taxon>
        <taxon>Metazoa</taxon>
        <taxon>Ecdysozoa</taxon>
        <taxon>Nematoda</taxon>
        <taxon>Chromadorea</taxon>
        <taxon>Rhabditida</taxon>
        <taxon>Rhabditina</taxon>
        <taxon>Rhabditomorpha</taxon>
        <taxon>Rhabditoidea</taxon>
        <taxon>Rhabditidae</taxon>
        <taxon>Peloderinae</taxon>
        <taxon>Caenorhabditis</taxon>
    </lineage>
</organism>
<dbReference type="AlphaFoldDB" id="O62344"/>
<keyword evidence="3" id="KW-1185">Reference proteome</keyword>
<reference evidence="2 3" key="1">
    <citation type="journal article" date="1998" name="Science">
        <title>Genome sequence of the nematode C. elegans: a platform for investigating biology.</title>
        <authorList>
            <consortium name="The C. elegans sequencing consortium"/>
            <person name="Sulson J.E."/>
            <person name="Waterston R."/>
        </authorList>
    </citation>
    <scope>NUCLEOTIDE SEQUENCE [LARGE SCALE GENOMIC DNA]</scope>
    <source>
        <strain evidence="2 3">Bristol N2</strain>
    </source>
</reference>
<name>O62344_CAEEL</name>
<dbReference type="WormBase" id="R11.4">
    <property type="protein sequence ID" value="CE12720"/>
    <property type="gene ID" value="WBGene00011229"/>
</dbReference>
<sequence>MNKIIPLVQSSKTQKAEKVAVEMPAAQSIQEQYASAHTSTGKEIAIFVGILVIAILCFFGAMKLC</sequence>
<dbReference type="PaxDb" id="6239-R11.4"/>
<dbReference type="CTD" id="181693"/>
<dbReference type="InParanoid" id="O62344"/>
<dbReference type="UCSC" id="R11.4">
    <property type="organism name" value="c. elegans"/>
</dbReference>